<sequence>MEYQYNQISCFYSKGERILLIPKGELLPFGGGIDIDPVFEVKAPFDKQELEQKMNECFSLCWSKIVNGIPKGPSIIEKYLNIKGFKKIVQQFEYFDLTYNKVEKKYNLMKSFKAANYKSYSGMEMIELGSEINFDVILNLISD</sequence>
<dbReference type="RefSeq" id="WP_029410740.1">
    <property type="nucleotide sequence ID" value="NZ_CP061839.1"/>
</dbReference>
<name>A0A7S6WRC3_9SPIR</name>
<accession>A0A7S6WRC3</accession>
<dbReference type="EMBL" id="CP061839">
    <property type="protein sequence ID" value="QOW61913.1"/>
    <property type="molecule type" value="Genomic_DNA"/>
</dbReference>
<proteinExistence type="predicted"/>
<organism evidence="1 2">
    <name type="scientific">Treponema pedis</name>
    <dbReference type="NCBI Taxonomy" id="409322"/>
    <lineage>
        <taxon>Bacteria</taxon>
        <taxon>Pseudomonadati</taxon>
        <taxon>Spirochaetota</taxon>
        <taxon>Spirochaetia</taxon>
        <taxon>Spirochaetales</taxon>
        <taxon>Treponemataceae</taxon>
        <taxon>Treponema</taxon>
    </lineage>
</organism>
<evidence type="ECO:0000313" key="2">
    <source>
        <dbReference type="Proteomes" id="UP000593915"/>
    </source>
</evidence>
<reference evidence="1 2" key="1">
    <citation type="submission" date="2020-09" db="EMBL/GenBank/DDBJ databases">
        <title>Characterization of Treponema spp. from bovine digital dermatitis in Korea.</title>
        <authorList>
            <person name="Espiritu H.M."/>
            <person name="Cho Y.I."/>
            <person name="Mamuad L."/>
        </authorList>
    </citation>
    <scope>NUCLEOTIDE SEQUENCE [LARGE SCALE GENOMIC DNA]</scope>
    <source>
        <strain evidence="1 2">KS1</strain>
    </source>
</reference>
<gene>
    <name evidence="1" type="ORF">IFE08_06045</name>
</gene>
<dbReference type="Proteomes" id="UP000593915">
    <property type="component" value="Chromosome"/>
</dbReference>
<dbReference type="AlphaFoldDB" id="A0A7S6WRC3"/>
<evidence type="ECO:0000313" key="1">
    <source>
        <dbReference type="EMBL" id="QOW61913.1"/>
    </source>
</evidence>
<protein>
    <submittedName>
        <fullName evidence="1">Uncharacterized protein</fullName>
    </submittedName>
</protein>